<evidence type="ECO:0000313" key="2">
    <source>
        <dbReference type="Proteomes" id="UP000694425"/>
    </source>
</evidence>
<reference evidence="1" key="2">
    <citation type="submission" date="2025-09" db="UniProtKB">
        <authorList>
            <consortium name="Ensembl"/>
        </authorList>
    </citation>
    <scope>IDENTIFICATION</scope>
</reference>
<sequence>MDGDQKLDPYAQVKQDFIQHFFQMVKVLTEDGMTHLETGDGIAWLKEVLGYSPIEFDLKVTACIDLEKLLGLPFIRELKSQNLALNETIERTSLRFLWTLGLLIIFHNGMQPFSELWPC</sequence>
<name>A0A8C7CA84_NEOVI</name>
<evidence type="ECO:0000313" key="1">
    <source>
        <dbReference type="Ensembl" id="ENSNVIP00000032378.1"/>
    </source>
</evidence>
<keyword evidence="2" id="KW-1185">Reference proteome</keyword>
<proteinExistence type="predicted"/>
<protein>
    <submittedName>
        <fullName evidence="1">Uncharacterized protein</fullName>
    </submittedName>
</protein>
<dbReference type="AlphaFoldDB" id="A0A8C7CA84"/>
<dbReference type="GeneTree" id="ENSGT00940000170470"/>
<organism evidence="1 2">
    <name type="scientific">Neovison vison</name>
    <name type="common">American mink</name>
    <name type="synonym">Mustela vison</name>
    <dbReference type="NCBI Taxonomy" id="452646"/>
    <lineage>
        <taxon>Eukaryota</taxon>
        <taxon>Metazoa</taxon>
        <taxon>Chordata</taxon>
        <taxon>Craniata</taxon>
        <taxon>Vertebrata</taxon>
        <taxon>Euteleostomi</taxon>
        <taxon>Mammalia</taxon>
        <taxon>Eutheria</taxon>
        <taxon>Laurasiatheria</taxon>
        <taxon>Carnivora</taxon>
        <taxon>Caniformia</taxon>
        <taxon>Musteloidea</taxon>
        <taxon>Mustelidae</taxon>
        <taxon>Mustelinae</taxon>
        <taxon>Neogale</taxon>
    </lineage>
</organism>
<dbReference type="Proteomes" id="UP000694425">
    <property type="component" value="Unplaced"/>
</dbReference>
<dbReference type="Ensembl" id="ENSNVIT00000037530.1">
    <property type="protein sequence ID" value="ENSNVIP00000032378.1"/>
    <property type="gene ID" value="ENSNVIG00000024955.1"/>
</dbReference>
<reference evidence="1" key="1">
    <citation type="submission" date="2025-08" db="UniProtKB">
        <authorList>
            <consortium name="Ensembl"/>
        </authorList>
    </citation>
    <scope>IDENTIFICATION</scope>
</reference>
<accession>A0A8C7CA84</accession>